<sequence>MDFAALMNQAMSKSNSKASEPEPSKKFMKRAEVEEERRLKYLADQRALEAEKEAKLKQKRKREADEAEAKIAREEKRRKLAEESRIRREEREAEEERARRKRLGLPDLVTEVVEEIDVDDIKEEDLAEKLREIGQPVTLYGESHKQKLRRYRKLSIVMTTGPIPTSLELVDEKDMKVDTVPKGSEERKFLFRQLASYFTMILKEWETALEQEKRDTFASKAAYNAMVQSKENMTPLFRKFEKGDVDEGVLEPIVEIVKAAQERRYVDANDGYLRLSIGKAAWPIGVTMVGIHERSAREKLHESDKGHVMGDEVTRKFLQSIKRCLSFAQVRWPPEDIRQLMG</sequence>
<dbReference type="InParanoid" id="A0A1E1KCR8"/>
<dbReference type="PANTHER" id="PTHR13007">
    <property type="entry name" value="PRE-MRNA SPLICING FACTOR-RELATED"/>
    <property type="match status" value="1"/>
</dbReference>
<dbReference type="PANTHER" id="PTHR13007:SF19">
    <property type="entry name" value="PRE-MRNA-SPLICING FACTOR 18"/>
    <property type="match status" value="1"/>
</dbReference>
<accession>A0A1E1KCR8</accession>
<proteinExistence type="inferred from homology"/>
<dbReference type="InterPro" id="IPR039979">
    <property type="entry name" value="PRPF18"/>
</dbReference>
<comment type="similarity">
    <text evidence="2">Belongs to the PRP18 family.</text>
</comment>
<dbReference type="AlphaFoldDB" id="A0A1E1KCR8"/>
<dbReference type="Gene3D" id="1.20.940.10">
    <property type="entry name" value="Functional domain of the splicing factor Prp18"/>
    <property type="match status" value="1"/>
</dbReference>
<dbReference type="FunFam" id="1.20.940.10:FF:000008">
    <property type="entry name" value="Related to potassium channel regulatory factor"/>
    <property type="match status" value="1"/>
</dbReference>
<dbReference type="GO" id="GO:0034220">
    <property type="term" value="P:monoatomic ion transmembrane transport"/>
    <property type="evidence" value="ECO:0007669"/>
    <property type="project" value="UniProtKB-KW"/>
</dbReference>
<keyword evidence="6" id="KW-0508">mRNA splicing</keyword>
<organism evidence="11 12">
    <name type="scientific">Rhynchosporium graminicola</name>
    <dbReference type="NCBI Taxonomy" id="2792576"/>
    <lineage>
        <taxon>Eukaryota</taxon>
        <taxon>Fungi</taxon>
        <taxon>Dikarya</taxon>
        <taxon>Ascomycota</taxon>
        <taxon>Pezizomycotina</taxon>
        <taxon>Leotiomycetes</taxon>
        <taxon>Helotiales</taxon>
        <taxon>Ploettnerulaceae</taxon>
        <taxon>Rhynchosporium</taxon>
    </lineage>
</organism>
<keyword evidence="11" id="KW-0407">Ion channel</keyword>
<evidence type="ECO:0000256" key="1">
    <source>
        <dbReference type="ARBA" id="ARBA00004123"/>
    </source>
</evidence>
<dbReference type="Pfam" id="PF02840">
    <property type="entry name" value="Prp18"/>
    <property type="match status" value="1"/>
</dbReference>
<feature type="region of interest" description="Disordered" evidence="8">
    <location>
        <begin position="1"/>
        <end position="31"/>
    </location>
</feature>
<dbReference type="InterPro" id="IPR004098">
    <property type="entry name" value="Prp18"/>
</dbReference>
<evidence type="ECO:0000256" key="8">
    <source>
        <dbReference type="SAM" id="MobiDB-lite"/>
    </source>
</evidence>
<comment type="subcellular location">
    <subcellularLocation>
        <location evidence="1">Nucleus</location>
    </subcellularLocation>
</comment>
<feature type="region of interest" description="Disordered" evidence="8">
    <location>
        <begin position="53"/>
        <end position="100"/>
    </location>
</feature>
<evidence type="ECO:0000256" key="5">
    <source>
        <dbReference type="ARBA" id="ARBA00022728"/>
    </source>
</evidence>
<feature type="compositionally biased region" description="Polar residues" evidence="8">
    <location>
        <begin position="9"/>
        <end position="18"/>
    </location>
</feature>
<dbReference type="GO" id="GO:0005682">
    <property type="term" value="C:U5 snRNP"/>
    <property type="evidence" value="ECO:0007669"/>
    <property type="project" value="TreeGrafter"/>
</dbReference>
<dbReference type="EMBL" id="FJUW01000011">
    <property type="protein sequence ID" value="CZS95760.1"/>
    <property type="molecule type" value="Genomic_DNA"/>
</dbReference>
<dbReference type="Gene3D" id="4.10.280.110">
    <property type="entry name" value="Pre-mRNA processing factor 4 domain"/>
    <property type="match status" value="1"/>
</dbReference>
<comment type="caution">
    <text evidence="11">The sequence shown here is derived from an EMBL/GenBank/DDBJ whole genome shotgun (WGS) entry which is preliminary data.</text>
</comment>
<keyword evidence="4" id="KW-0507">mRNA processing</keyword>
<dbReference type="SUPFAM" id="SSF158230">
    <property type="entry name" value="PRP4-like"/>
    <property type="match status" value="1"/>
</dbReference>
<feature type="domain" description="Prp18" evidence="9">
    <location>
        <begin position="196"/>
        <end position="333"/>
    </location>
</feature>
<evidence type="ECO:0000259" key="9">
    <source>
        <dbReference type="Pfam" id="PF02840"/>
    </source>
</evidence>
<dbReference type="InterPro" id="IPR036285">
    <property type="entry name" value="PRP4-like_sf"/>
</dbReference>
<evidence type="ECO:0000256" key="2">
    <source>
        <dbReference type="ARBA" id="ARBA00008137"/>
    </source>
</evidence>
<feature type="compositionally biased region" description="Basic and acidic residues" evidence="8">
    <location>
        <begin position="19"/>
        <end position="31"/>
    </location>
</feature>
<evidence type="ECO:0000256" key="4">
    <source>
        <dbReference type="ARBA" id="ARBA00022664"/>
    </source>
</evidence>
<keyword evidence="12" id="KW-1185">Reference proteome</keyword>
<evidence type="ECO:0000259" key="10">
    <source>
        <dbReference type="Pfam" id="PF08799"/>
    </source>
</evidence>
<dbReference type="GO" id="GO:0071021">
    <property type="term" value="C:U2-type post-spliceosomal complex"/>
    <property type="evidence" value="ECO:0007669"/>
    <property type="project" value="TreeGrafter"/>
</dbReference>
<dbReference type="GO" id="GO:0046540">
    <property type="term" value="C:U4/U6 x U5 tri-snRNP complex"/>
    <property type="evidence" value="ECO:0007669"/>
    <property type="project" value="TreeGrafter"/>
</dbReference>
<evidence type="ECO:0000256" key="7">
    <source>
        <dbReference type="ARBA" id="ARBA00023242"/>
    </source>
</evidence>
<dbReference type="SUPFAM" id="SSF47938">
    <property type="entry name" value="Functional domain of the splicing factor Prp18"/>
    <property type="match status" value="1"/>
</dbReference>
<dbReference type="STRING" id="914237.A0A1E1KCR8"/>
<evidence type="ECO:0000313" key="12">
    <source>
        <dbReference type="Proteomes" id="UP000178129"/>
    </source>
</evidence>
<gene>
    <name evidence="11" type="ORF">RCO7_08755</name>
</gene>
<name>A0A1E1KCR8_9HELO</name>
<feature type="domain" description="Pre-mRNA processing factor 4 (PRP4)-like" evidence="10">
    <location>
        <begin position="128"/>
        <end position="154"/>
    </location>
</feature>
<dbReference type="Pfam" id="PF08799">
    <property type="entry name" value="PRP4"/>
    <property type="match status" value="1"/>
</dbReference>
<keyword evidence="11" id="KW-0406">Ion transport</keyword>
<dbReference type="Proteomes" id="UP000178129">
    <property type="component" value="Unassembled WGS sequence"/>
</dbReference>
<evidence type="ECO:0000256" key="3">
    <source>
        <dbReference type="ARBA" id="ARBA00018242"/>
    </source>
</evidence>
<feature type="compositionally biased region" description="Basic and acidic residues" evidence="8">
    <location>
        <begin position="53"/>
        <end position="98"/>
    </location>
</feature>
<keyword evidence="5" id="KW-0747">Spliceosome</keyword>
<evidence type="ECO:0000256" key="6">
    <source>
        <dbReference type="ARBA" id="ARBA00023187"/>
    </source>
</evidence>
<keyword evidence="11" id="KW-0813">Transport</keyword>
<protein>
    <recommendedName>
        <fullName evidence="3">Pre-mRNA-splicing factor 18</fullName>
    </recommendedName>
</protein>
<keyword evidence="7" id="KW-0539">Nucleus</keyword>
<reference evidence="12" key="1">
    <citation type="submission" date="2016-03" db="EMBL/GenBank/DDBJ databases">
        <authorList>
            <person name="Ploux O."/>
        </authorList>
    </citation>
    <scope>NUCLEOTIDE SEQUENCE [LARGE SCALE GENOMIC DNA]</scope>
    <source>
        <strain evidence="12">UK7</strain>
    </source>
</reference>
<evidence type="ECO:0000313" key="11">
    <source>
        <dbReference type="EMBL" id="CZS95760.1"/>
    </source>
</evidence>
<dbReference type="GO" id="GO:0000350">
    <property type="term" value="P:generation of catalytic spliceosome for second transesterification step"/>
    <property type="evidence" value="ECO:0007669"/>
    <property type="project" value="TreeGrafter"/>
</dbReference>
<dbReference type="InterPro" id="IPR014906">
    <property type="entry name" value="PRP4-like"/>
</dbReference>